<organism evidence="1 2">
    <name type="scientific">Taklimakanibacter albus</name>
    <dbReference type="NCBI Taxonomy" id="2800327"/>
    <lineage>
        <taxon>Bacteria</taxon>
        <taxon>Pseudomonadati</taxon>
        <taxon>Pseudomonadota</taxon>
        <taxon>Alphaproteobacteria</taxon>
        <taxon>Hyphomicrobiales</taxon>
        <taxon>Aestuariivirgaceae</taxon>
        <taxon>Taklimakanibacter</taxon>
    </lineage>
</organism>
<comment type="caution">
    <text evidence="1">The sequence shown here is derived from an EMBL/GenBank/DDBJ whole genome shotgun (WGS) entry which is preliminary data.</text>
</comment>
<keyword evidence="2" id="KW-1185">Reference proteome</keyword>
<evidence type="ECO:0000313" key="2">
    <source>
        <dbReference type="Proteomes" id="UP000616151"/>
    </source>
</evidence>
<protein>
    <submittedName>
        <fullName evidence="1">TetR/AcrR family transcriptional regulator</fullName>
    </submittedName>
</protein>
<proteinExistence type="predicted"/>
<accession>A0ACC5RF89</accession>
<reference evidence="1" key="1">
    <citation type="submission" date="2021-01" db="EMBL/GenBank/DDBJ databases">
        <authorList>
            <person name="Sun Q."/>
        </authorList>
    </citation>
    <scope>NUCLEOTIDE SEQUENCE</scope>
    <source>
        <strain evidence="1">YIM B02566</strain>
    </source>
</reference>
<evidence type="ECO:0000313" key="1">
    <source>
        <dbReference type="EMBL" id="MBK1871120.1"/>
    </source>
</evidence>
<gene>
    <name evidence="1" type="ORF">JHL16_32440</name>
</gene>
<name>A0ACC5RF89_9HYPH</name>
<dbReference type="EMBL" id="JAENHL010000008">
    <property type="protein sequence ID" value="MBK1871120.1"/>
    <property type="molecule type" value="Genomic_DNA"/>
</dbReference>
<dbReference type="Proteomes" id="UP000616151">
    <property type="component" value="Unassembled WGS sequence"/>
</dbReference>
<sequence length="195" mass="21176">MVQKLSNADRRAQLLETAHAIVREQGTDALTLGALAERAGVSKPIAYRHFETRSGLMTALYKEINERQSIALDEALQHTPKRLADVARVVATAYMDCVIAVGAEFHAIAAAQKGDAQMGAYQRELIEHYAESYCAVMAPLTSLPEDTVRRRAFGILGAADALSVEMVRGAISKEQAANDLATLIISWLSPERKPG</sequence>